<dbReference type="PROSITE" id="PS00139">
    <property type="entry name" value="THIOL_PROTEASE_CYS"/>
    <property type="match status" value="1"/>
</dbReference>
<evidence type="ECO:0000313" key="13">
    <source>
        <dbReference type="EMBL" id="KAG2575551.1"/>
    </source>
</evidence>
<proteinExistence type="inferred from homology"/>
<reference evidence="13" key="1">
    <citation type="submission" date="2020-05" db="EMBL/GenBank/DDBJ databases">
        <title>WGS assembly of Panicum virgatum.</title>
        <authorList>
            <person name="Lovell J.T."/>
            <person name="Jenkins J."/>
            <person name="Shu S."/>
            <person name="Juenger T.E."/>
            <person name="Schmutz J."/>
        </authorList>
    </citation>
    <scope>NUCLEOTIDE SEQUENCE</scope>
    <source>
        <strain evidence="13">AP13</strain>
    </source>
</reference>
<feature type="domain" description="Cathepsin propeptide inhibitor" evidence="12">
    <location>
        <begin position="43"/>
        <end position="101"/>
    </location>
</feature>
<organism evidence="13 14">
    <name type="scientific">Panicum virgatum</name>
    <name type="common">Blackwell switchgrass</name>
    <dbReference type="NCBI Taxonomy" id="38727"/>
    <lineage>
        <taxon>Eukaryota</taxon>
        <taxon>Viridiplantae</taxon>
        <taxon>Streptophyta</taxon>
        <taxon>Embryophyta</taxon>
        <taxon>Tracheophyta</taxon>
        <taxon>Spermatophyta</taxon>
        <taxon>Magnoliopsida</taxon>
        <taxon>Liliopsida</taxon>
        <taxon>Poales</taxon>
        <taxon>Poaceae</taxon>
        <taxon>PACMAD clade</taxon>
        <taxon>Panicoideae</taxon>
        <taxon>Panicodae</taxon>
        <taxon>Paniceae</taxon>
        <taxon>Panicinae</taxon>
        <taxon>Panicum</taxon>
        <taxon>Panicum sect. Hiantes</taxon>
    </lineage>
</organism>
<dbReference type="InterPro" id="IPR038765">
    <property type="entry name" value="Papain-like_cys_pep_sf"/>
</dbReference>
<dbReference type="Pfam" id="PF00396">
    <property type="entry name" value="Granulin"/>
    <property type="match status" value="1"/>
</dbReference>
<dbReference type="Gene3D" id="3.90.70.10">
    <property type="entry name" value="Cysteine proteinases"/>
    <property type="match status" value="1"/>
</dbReference>
<dbReference type="InterPro" id="IPR013201">
    <property type="entry name" value="Prot_inhib_I29"/>
</dbReference>
<gene>
    <name evidence="13" type="ORF">PVAP13_7KG384100</name>
</gene>
<evidence type="ECO:0000256" key="1">
    <source>
        <dbReference type="ARBA" id="ARBA00008455"/>
    </source>
</evidence>
<keyword evidence="4" id="KW-0378">Hydrolase</keyword>
<dbReference type="PRINTS" id="PR00705">
    <property type="entry name" value="PAPAIN"/>
</dbReference>
<evidence type="ECO:0000256" key="4">
    <source>
        <dbReference type="ARBA" id="ARBA00022801"/>
    </source>
</evidence>
<dbReference type="InterPro" id="IPR000118">
    <property type="entry name" value="Granulin"/>
</dbReference>
<dbReference type="InterPro" id="IPR000668">
    <property type="entry name" value="Peptidase_C1A_C"/>
</dbReference>
<evidence type="ECO:0000256" key="5">
    <source>
        <dbReference type="ARBA" id="ARBA00022807"/>
    </source>
</evidence>
<dbReference type="PROSITE" id="PS00639">
    <property type="entry name" value="THIOL_PROTEASE_HIS"/>
    <property type="match status" value="1"/>
</dbReference>
<dbReference type="SUPFAM" id="SSF54001">
    <property type="entry name" value="Cysteine proteinases"/>
    <property type="match status" value="1"/>
</dbReference>
<dbReference type="OrthoDB" id="10253408at2759"/>
<dbReference type="SMART" id="SM00848">
    <property type="entry name" value="Inhibitor_I29"/>
    <property type="match status" value="1"/>
</dbReference>
<evidence type="ECO:0000256" key="3">
    <source>
        <dbReference type="ARBA" id="ARBA00022729"/>
    </source>
</evidence>
<dbReference type="GO" id="GO:0008234">
    <property type="term" value="F:cysteine-type peptidase activity"/>
    <property type="evidence" value="ECO:0007669"/>
    <property type="project" value="UniProtKB-KW"/>
</dbReference>
<evidence type="ECO:0000259" key="12">
    <source>
        <dbReference type="SMART" id="SM00848"/>
    </source>
</evidence>
<dbReference type="PROSITE" id="PS00640">
    <property type="entry name" value="THIOL_PROTEASE_ASN"/>
    <property type="match status" value="1"/>
</dbReference>
<protein>
    <submittedName>
        <fullName evidence="13">Uncharacterized protein</fullName>
    </submittedName>
</protein>
<sequence length="463" mass="49125">MAGVGRVLVAVALAFLVVLFASPAAAAAARGMARTEAQARAAYDLWLARHGKAYNALGERERRFRAFWDNVRFVDAHNARAGAHGYRLGLNRFADLTNDEFRAAYLSGAGVVRGGRNAAAGERYRYDGVEALPESVDWRQKGAVAPIKNQGQCGSCWAFSAVGAVEGINKIVTGDLVTLSEQELVDCSKNGQNSGCNGGMMDDAFAFIAGNGGIDTDADYPYTARDGRCDLVKKARTVVSIDGFEDVLRNDEKSLQKAVAHQPVAVAIEAGGREFQLYESGVFTGRCGTSLDHGVVAVGYGTEDGGQDYWLVRNSWGAGWGEAGYIRMARNVGARAGKCGIAMEASYPVKTGPNPGLSPAAPPPPVPCDRYSSCPAGSTCCCTYGVRGMCLAWGCCPAEGATCCKDRATCCPADHPVCNAKARTCARSRSSQDTVEALLRFPAKRQRGPLIAEELVIDSVFSI</sequence>
<evidence type="ECO:0000313" key="14">
    <source>
        <dbReference type="Proteomes" id="UP000823388"/>
    </source>
</evidence>
<keyword evidence="14" id="KW-1185">Reference proteome</keyword>
<evidence type="ECO:0000259" key="10">
    <source>
        <dbReference type="SMART" id="SM00277"/>
    </source>
</evidence>
<comment type="similarity">
    <text evidence="1">Belongs to the peptidase C1 family.</text>
</comment>
<dbReference type="Proteomes" id="UP000823388">
    <property type="component" value="Chromosome 7K"/>
</dbReference>
<dbReference type="SMART" id="SM00277">
    <property type="entry name" value="GRAN"/>
    <property type="match status" value="1"/>
</dbReference>
<evidence type="ECO:0000256" key="2">
    <source>
        <dbReference type="ARBA" id="ARBA00022670"/>
    </source>
</evidence>
<feature type="chain" id="PRO_5035813629" evidence="9">
    <location>
        <begin position="29"/>
        <end position="463"/>
    </location>
</feature>
<keyword evidence="8" id="KW-0325">Glycoprotein</keyword>
<dbReference type="InterPro" id="IPR039417">
    <property type="entry name" value="Peptidase_C1A_papain-like"/>
</dbReference>
<dbReference type="Pfam" id="PF00112">
    <property type="entry name" value="Peptidase_C1"/>
    <property type="match status" value="1"/>
</dbReference>
<dbReference type="GO" id="GO:0006508">
    <property type="term" value="P:proteolysis"/>
    <property type="evidence" value="ECO:0007669"/>
    <property type="project" value="UniProtKB-KW"/>
</dbReference>
<dbReference type="Gene3D" id="2.10.25.160">
    <property type="entry name" value="Granulin"/>
    <property type="match status" value="1"/>
</dbReference>
<evidence type="ECO:0000256" key="8">
    <source>
        <dbReference type="ARBA" id="ARBA00023180"/>
    </source>
</evidence>
<keyword evidence="5" id="KW-0788">Thiol protease</keyword>
<dbReference type="FunFam" id="2.10.25.160:FF:000002">
    <property type="entry name" value="Cysteine protease 1"/>
    <property type="match status" value="1"/>
</dbReference>
<dbReference type="AlphaFoldDB" id="A0A8T0QQX1"/>
<dbReference type="CDD" id="cd02248">
    <property type="entry name" value="Peptidase_C1A"/>
    <property type="match status" value="1"/>
</dbReference>
<feature type="domain" description="Granulins" evidence="10">
    <location>
        <begin position="368"/>
        <end position="425"/>
    </location>
</feature>
<evidence type="ECO:0000256" key="6">
    <source>
        <dbReference type="ARBA" id="ARBA00023145"/>
    </source>
</evidence>
<keyword evidence="2" id="KW-0645">Protease</keyword>
<evidence type="ECO:0000256" key="7">
    <source>
        <dbReference type="ARBA" id="ARBA00023157"/>
    </source>
</evidence>
<keyword evidence="7" id="KW-1015">Disulfide bond</keyword>
<comment type="caution">
    <text evidence="13">The sequence shown here is derived from an EMBL/GenBank/DDBJ whole genome shotgun (WGS) entry which is preliminary data.</text>
</comment>
<keyword evidence="6" id="KW-0865">Zymogen</keyword>
<dbReference type="InterPro" id="IPR037277">
    <property type="entry name" value="Granulin_sf"/>
</dbReference>
<evidence type="ECO:0000259" key="11">
    <source>
        <dbReference type="SMART" id="SM00645"/>
    </source>
</evidence>
<dbReference type="InterPro" id="IPR013128">
    <property type="entry name" value="Peptidase_C1A"/>
</dbReference>
<dbReference type="PANTHER" id="PTHR12411">
    <property type="entry name" value="CYSTEINE PROTEASE FAMILY C1-RELATED"/>
    <property type="match status" value="1"/>
</dbReference>
<dbReference type="InterPro" id="IPR000169">
    <property type="entry name" value="Pept_cys_AS"/>
</dbReference>
<evidence type="ECO:0000256" key="9">
    <source>
        <dbReference type="SAM" id="SignalP"/>
    </source>
</evidence>
<dbReference type="InterPro" id="IPR025661">
    <property type="entry name" value="Pept_asp_AS"/>
</dbReference>
<accession>A0A8T0QQX1</accession>
<dbReference type="Pfam" id="PF08246">
    <property type="entry name" value="Inhibitor_I29"/>
    <property type="match status" value="1"/>
</dbReference>
<feature type="domain" description="Peptidase C1A papain C-terminal" evidence="11">
    <location>
        <begin position="132"/>
        <end position="349"/>
    </location>
</feature>
<dbReference type="EMBL" id="CM029049">
    <property type="protein sequence ID" value="KAG2575551.1"/>
    <property type="molecule type" value="Genomic_DNA"/>
</dbReference>
<dbReference type="FunFam" id="3.90.70.10:FF:000068">
    <property type="entry name" value="Cysteine protease 1"/>
    <property type="match status" value="1"/>
</dbReference>
<dbReference type="SUPFAM" id="SSF57277">
    <property type="entry name" value="Granulin repeat"/>
    <property type="match status" value="1"/>
</dbReference>
<dbReference type="SMART" id="SM00645">
    <property type="entry name" value="Pept_C1"/>
    <property type="match status" value="1"/>
</dbReference>
<name>A0A8T0QQX1_PANVG</name>
<feature type="signal peptide" evidence="9">
    <location>
        <begin position="1"/>
        <end position="28"/>
    </location>
</feature>
<dbReference type="InterPro" id="IPR025660">
    <property type="entry name" value="Pept_his_AS"/>
</dbReference>
<keyword evidence="3 9" id="KW-0732">Signal</keyword>